<proteinExistence type="predicted"/>
<evidence type="ECO:0000256" key="2">
    <source>
        <dbReference type="ARBA" id="ARBA00023125"/>
    </source>
</evidence>
<dbReference type="InterPro" id="IPR008920">
    <property type="entry name" value="TF_FadR/GntR_C"/>
</dbReference>
<dbReference type="SUPFAM" id="SSF48008">
    <property type="entry name" value="GntR ligand-binding domain-like"/>
    <property type="match status" value="1"/>
</dbReference>
<evidence type="ECO:0000313" key="6">
    <source>
        <dbReference type="Proteomes" id="UP000029553"/>
    </source>
</evidence>
<organism evidence="5 6">
    <name type="scientific">Comamonas testosteroni</name>
    <name type="common">Pseudomonas testosteroni</name>
    <dbReference type="NCBI Taxonomy" id="285"/>
    <lineage>
        <taxon>Bacteria</taxon>
        <taxon>Pseudomonadati</taxon>
        <taxon>Pseudomonadota</taxon>
        <taxon>Betaproteobacteria</taxon>
        <taxon>Burkholderiales</taxon>
        <taxon>Comamonadaceae</taxon>
        <taxon>Comamonas</taxon>
    </lineage>
</organism>
<keyword evidence="2" id="KW-0238">DNA-binding</keyword>
<dbReference type="Pfam" id="PF07729">
    <property type="entry name" value="FCD"/>
    <property type="match status" value="1"/>
</dbReference>
<feature type="domain" description="HTH gntR-type" evidence="4">
    <location>
        <begin position="1"/>
        <end position="67"/>
    </location>
</feature>
<dbReference type="PANTHER" id="PTHR43537">
    <property type="entry name" value="TRANSCRIPTIONAL REGULATOR, GNTR FAMILY"/>
    <property type="match status" value="1"/>
</dbReference>
<dbReference type="InterPro" id="IPR036390">
    <property type="entry name" value="WH_DNA-bd_sf"/>
</dbReference>
<dbReference type="AlphaFoldDB" id="A0A096HP42"/>
<dbReference type="Pfam" id="PF00392">
    <property type="entry name" value="GntR"/>
    <property type="match status" value="1"/>
</dbReference>
<sequence>MTKTKIAERLIESILTGRLRPGVRLGEQDIADMFEVSRTLVREALIQLQARGFVEVRSRVGWYVAEPSFEEAQETYAARRVVEPGMLRDAGRPLQSALKRLRQHIAQEQESIAADDATARSSLLADFHICLAECLGNRFLSSMIVDLSARSMLAAALYHSKSEAQVSNDDHAAIVEALAEGDNARAEQLMIAHIDALKSRLDEGLASNGRERDRLRSILIAEQTAPAK</sequence>
<dbReference type="CDD" id="cd07377">
    <property type="entry name" value="WHTH_GntR"/>
    <property type="match status" value="1"/>
</dbReference>
<dbReference type="Proteomes" id="UP000029553">
    <property type="component" value="Unassembled WGS sequence"/>
</dbReference>
<dbReference type="InterPro" id="IPR000524">
    <property type="entry name" value="Tscrpt_reg_HTH_GntR"/>
</dbReference>
<keyword evidence="3" id="KW-0804">Transcription</keyword>
<dbReference type="Gene3D" id="1.20.120.530">
    <property type="entry name" value="GntR ligand-binding domain-like"/>
    <property type="match status" value="1"/>
</dbReference>
<name>A0A096HP42_COMTE</name>
<dbReference type="GO" id="GO:0003677">
    <property type="term" value="F:DNA binding"/>
    <property type="evidence" value="ECO:0007669"/>
    <property type="project" value="UniProtKB-KW"/>
</dbReference>
<dbReference type="SMART" id="SM00895">
    <property type="entry name" value="FCD"/>
    <property type="match status" value="1"/>
</dbReference>
<protein>
    <submittedName>
        <fullName evidence="5">GntR family transcriptional regulator</fullName>
    </submittedName>
</protein>
<evidence type="ECO:0000313" key="5">
    <source>
        <dbReference type="EMBL" id="KGH30722.1"/>
    </source>
</evidence>
<accession>A0A096HP42</accession>
<dbReference type="PRINTS" id="PR00035">
    <property type="entry name" value="HTHGNTR"/>
</dbReference>
<evidence type="ECO:0000259" key="4">
    <source>
        <dbReference type="PROSITE" id="PS50949"/>
    </source>
</evidence>
<evidence type="ECO:0000256" key="3">
    <source>
        <dbReference type="ARBA" id="ARBA00023163"/>
    </source>
</evidence>
<comment type="caution">
    <text evidence="5">The sequence shown here is derived from an EMBL/GenBank/DDBJ whole genome shotgun (WGS) entry which is preliminary data.</text>
</comment>
<dbReference type="PANTHER" id="PTHR43537:SF53">
    <property type="entry name" value="HTH-TYPE TRANSCRIPTIONAL REPRESSOR NANR"/>
    <property type="match status" value="1"/>
</dbReference>
<evidence type="ECO:0000256" key="1">
    <source>
        <dbReference type="ARBA" id="ARBA00023015"/>
    </source>
</evidence>
<dbReference type="SMART" id="SM00345">
    <property type="entry name" value="HTH_GNTR"/>
    <property type="match status" value="1"/>
</dbReference>
<dbReference type="Gene3D" id="1.10.10.10">
    <property type="entry name" value="Winged helix-like DNA-binding domain superfamily/Winged helix DNA-binding domain"/>
    <property type="match status" value="1"/>
</dbReference>
<dbReference type="InterPro" id="IPR011711">
    <property type="entry name" value="GntR_C"/>
</dbReference>
<gene>
    <name evidence="5" type="ORF">P353_09595</name>
</gene>
<keyword evidence="1" id="KW-0805">Transcription regulation</keyword>
<dbReference type="GO" id="GO:0003700">
    <property type="term" value="F:DNA-binding transcription factor activity"/>
    <property type="evidence" value="ECO:0007669"/>
    <property type="project" value="InterPro"/>
</dbReference>
<dbReference type="InterPro" id="IPR036388">
    <property type="entry name" value="WH-like_DNA-bd_sf"/>
</dbReference>
<dbReference type="SUPFAM" id="SSF46785">
    <property type="entry name" value="Winged helix' DNA-binding domain"/>
    <property type="match status" value="1"/>
</dbReference>
<dbReference type="PROSITE" id="PS50949">
    <property type="entry name" value="HTH_GNTR"/>
    <property type="match status" value="1"/>
</dbReference>
<reference evidence="5 6" key="1">
    <citation type="submission" date="2013-09" db="EMBL/GenBank/DDBJ databases">
        <title>High correlation between genotypes and phenotypes of environmental bacteria Comamonas testosteroni strains.</title>
        <authorList>
            <person name="Liu L."/>
            <person name="Zhu W."/>
            <person name="Xia X."/>
            <person name="Xu B."/>
            <person name="Luo M."/>
            <person name="Wang G."/>
        </authorList>
    </citation>
    <scope>NUCLEOTIDE SEQUENCE [LARGE SCALE GENOMIC DNA]</scope>
    <source>
        <strain evidence="5 6">JL40</strain>
    </source>
</reference>
<dbReference type="EMBL" id="AWOR01000042">
    <property type="protein sequence ID" value="KGH30722.1"/>
    <property type="molecule type" value="Genomic_DNA"/>
</dbReference>